<name>A0AAE0FIX1_9CHLO</name>
<sequence>MLHFDLQGNVTSPSTKMYRRRSLTETLIALLTLFWAAPSLRAQTSDGVVGTLAGNPEAGVVDNTGTSARFLHPTFPAVTRGGDIVYVSDTYNQLIRKVYVASGIVYTVAGSTVGYLDGTATLAAFSNPSGLALSYWEDELFISDTGNACLRKYVIASGDASVPSFSIPRP</sequence>
<dbReference type="Pfam" id="PF01436">
    <property type="entry name" value="NHL"/>
    <property type="match status" value="1"/>
</dbReference>
<evidence type="ECO:0000313" key="4">
    <source>
        <dbReference type="Proteomes" id="UP001190700"/>
    </source>
</evidence>
<dbReference type="SUPFAM" id="SSF63825">
    <property type="entry name" value="YWTD domain"/>
    <property type="match status" value="1"/>
</dbReference>
<dbReference type="Gene3D" id="2.120.10.30">
    <property type="entry name" value="TolB, C-terminal domain"/>
    <property type="match status" value="1"/>
</dbReference>
<dbReference type="EMBL" id="LGRX02017589">
    <property type="protein sequence ID" value="KAK3260558.1"/>
    <property type="molecule type" value="Genomic_DNA"/>
</dbReference>
<accession>A0AAE0FIX1</accession>
<dbReference type="InterPro" id="IPR011042">
    <property type="entry name" value="6-blade_b-propeller_TolB-like"/>
</dbReference>
<evidence type="ECO:0000256" key="1">
    <source>
        <dbReference type="ARBA" id="ARBA00022737"/>
    </source>
</evidence>
<proteinExistence type="predicted"/>
<gene>
    <name evidence="3" type="ORF">CYMTET_30489</name>
</gene>
<protein>
    <recommendedName>
        <fullName evidence="5">NHL repeat-containing protein</fullName>
    </recommendedName>
</protein>
<dbReference type="AlphaFoldDB" id="A0AAE0FIX1"/>
<keyword evidence="1" id="KW-0677">Repeat</keyword>
<keyword evidence="4" id="KW-1185">Reference proteome</keyword>
<dbReference type="PANTHER" id="PTHR13833">
    <property type="match status" value="1"/>
</dbReference>
<dbReference type="InterPro" id="IPR001258">
    <property type="entry name" value="NHL_repeat"/>
</dbReference>
<evidence type="ECO:0008006" key="5">
    <source>
        <dbReference type="Google" id="ProtNLM"/>
    </source>
</evidence>
<feature type="signal peptide" evidence="2">
    <location>
        <begin position="1"/>
        <end position="42"/>
    </location>
</feature>
<organism evidence="3 4">
    <name type="scientific">Cymbomonas tetramitiformis</name>
    <dbReference type="NCBI Taxonomy" id="36881"/>
    <lineage>
        <taxon>Eukaryota</taxon>
        <taxon>Viridiplantae</taxon>
        <taxon>Chlorophyta</taxon>
        <taxon>Pyramimonadophyceae</taxon>
        <taxon>Pyramimonadales</taxon>
        <taxon>Pyramimonadaceae</taxon>
        <taxon>Cymbomonas</taxon>
    </lineage>
</organism>
<evidence type="ECO:0000313" key="3">
    <source>
        <dbReference type="EMBL" id="KAK3260558.1"/>
    </source>
</evidence>
<evidence type="ECO:0000256" key="2">
    <source>
        <dbReference type="SAM" id="SignalP"/>
    </source>
</evidence>
<reference evidence="3 4" key="1">
    <citation type="journal article" date="2015" name="Genome Biol. Evol.">
        <title>Comparative Genomics of a Bacterivorous Green Alga Reveals Evolutionary Causalities and Consequences of Phago-Mixotrophic Mode of Nutrition.</title>
        <authorList>
            <person name="Burns J.A."/>
            <person name="Paasch A."/>
            <person name="Narechania A."/>
            <person name="Kim E."/>
        </authorList>
    </citation>
    <scope>NUCLEOTIDE SEQUENCE [LARGE SCALE GENOMIC DNA]</scope>
    <source>
        <strain evidence="3 4">PLY_AMNH</strain>
    </source>
</reference>
<feature type="chain" id="PRO_5042287481" description="NHL repeat-containing protein" evidence="2">
    <location>
        <begin position="43"/>
        <end position="170"/>
    </location>
</feature>
<dbReference type="Proteomes" id="UP001190700">
    <property type="component" value="Unassembled WGS sequence"/>
</dbReference>
<dbReference type="PANTHER" id="PTHR13833:SF71">
    <property type="entry name" value="NHL DOMAIN-CONTAINING PROTEIN"/>
    <property type="match status" value="1"/>
</dbReference>
<keyword evidence="2" id="KW-0732">Signal</keyword>
<comment type="caution">
    <text evidence="3">The sequence shown here is derived from an EMBL/GenBank/DDBJ whole genome shotgun (WGS) entry which is preliminary data.</text>
</comment>